<name>A0A0S7BI86_9CHLR</name>
<keyword evidence="1" id="KW-0472">Membrane</keyword>
<dbReference type="EMBL" id="DF967972">
    <property type="protein sequence ID" value="GAP14880.1"/>
    <property type="molecule type" value="Genomic_DNA"/>
</dbReference>
<feature type="transmembrane region" description="Helical" evidence="1">
    <location>
        <begin position="118"/>
        <end position="140"/>
    </location>
</feature>
<protein>
    <submittedName>
        <fullName evidence="2">Uncharacterized protein</fullName>
    </submittedName>
</protein>
<dbReference type="RefSeq" id="WP_075074103.1">
    <property type="nucleotide sequence ID" value="NZ_DF967972.1"/>
</dbReference>
<keyword evidence="1" id="KW-0812">Transmembrane</keyword>
<evidence type="ECO:0000313" key="2">
    <source>
        <dbReference type="EMBL" id="GAP14880.1"/>
    </source>
</evidence>
<dbReference type="STRING" id="360412.LARV_02659"/>
<evidence type="ECO:0000313" key="3">
    <source>
        <dbReference type="Proteomes" id="UP000055060"/>
    </source>
</evidence>
<dbReference type="Proteomes" id="UP000055060">
    <property type="component" value="Unassembled WGS sequence"/>
</dbReference>
<keyword evidence="1" id="KW-1133">Transmembrane helix</keyword>
<evidence type="ECO:0000256" key="1">
    <source>
        <dbReference type="SAM" id="Phobius"/>
    </source>
</evidence>
<sequence length="165" mass="18087">MFKMFLLMPAAAVITPGQAISHVLVMLGEILLASFIIERGVEFLFGTVSNLLVGIFPGLSGLLLPNQQNGKAGPFRSGFIQFMAVIFGIFSAWIWKFDLFYLFAQLRMFLAGGADGEILVITTWGIVLTGIVIGMGSVFIHELYKNYFGKQSPVPLDELETFKAG</sequence>
<feature type="transmembrane region" description="Helical" evidence="1">
    <location>
        <begin position="43"/>
        <end position="65"/>
    </location>
</feature>
<gene>
    <name evidence="2" type="ORF">LARV_02659</name>
</gene>
<dbReference type="AlphaFoldDB" id="A0A0S7BI86"/>
<keyword evidence="3" id="KW-1185">Reference proteome</keyword>
<reference evidence="2" key="1">
    <citation type="submission" date="2015-07" db="EMBL/GenBank/DDBJ databases">
        <title>Draft Genome Sequences of Anaerolinea thermolimosa IMO-1, Bellilinea caldifistulae GOMI-1, Leptolinea tardivitalis YMTK-2, Levilinea saccharolytica KIBI-1,Longilinea arvoryzae KOME-1, Previously Described as Members of the Anaerolineaceae (Chloroflexi).</title>
        <authorList>
            <person name="Sekiguchi Y."/>
            <person name="Ohashi A."/>
            <person name="Matsuura N."/>
            <person name="Tourlousse M.D."/>
        </authorList>
    </citation>
    <scope>NUCLEOTIDE SEQUENCE [LARGE SCALE GENOMIC DNA]</scope>
    <source>
        <strain evidence="2">KOME-1</strain>
    </source>
</reference>
<organism evidence="2">
    <name type="scientific">Longilinea arvoryzae</name>
    <dbReference type="NCBI Taxonomy" id="360412"/>
    <lineage>
        <taxon>Bacteria</taxon>
        <taxon>Bacillati</taxon>
        <taxon>Chloroflexota</taxon>
        <taxon>Anaerolineae</taxon>
        <taxon>Anaerolineales</taxon>
        <taxon>Anaerolineaceae</taxon>
        <taxon>Longilinea</taxon>
    </lineage>
</organism>
<proteinExistence type="predicted"/>
<accession>A0A0S7BI86</accession>
<feature type="transmembrane region" description="Helical" evidence="1">
    <location>
        <begin position="77"/>
        <end position="95"/>
    </location>
</feature>